<evidence type="ECO:0000256" key="2">
    <source>
        <dbReference type="ARBA" id="ARBA00022771"/>
    </source>
</evidence>
<reference evidence="7 8" key="1">
    <citation type="journal article" date="2019" name="Nat. Plants">
        <title>Stout camphor tree genome fills gaps in understanding of flowering plant genome evolution.</title>
        <authorList>
            <person name="Chaw S.M."/>
            <person name="Liu Y.C."/>
            <person name="Wu Y.W."/>
            <person name="Wang H.Y."/>
            <person name="Lin C.I."/>
            <person name="Wu C.S."/>
            <person name="Ke H.M."/>
            <person name="Chang L.Y."/>
            <person name="Hsu C.Y."/>
            <person name="Yang H.T."/>
            <person name="Sudianto E."/>
            <person name="Hsu M.H."/>
            <person name="Wu K.P."/>
            <person name="Wang L.N."/>
            <person name="Leebens-Mack J.H."/>
            <person name="Tsai I.J."/>
        </authorList>
    </citation>
    <scope>NUCLEOTIDE SEQUENCE [LARGE SCALE GENOMIC DNA]</scope>
    <source>
        <strain evidence="8">cv. Chaw 1501</strain>
        <tissue evidence="7">Young leaves</tissue>
    </source>
</reference>
<keyword evidence="5" id="KW-0812">Transmembrane</keyword>
<keyword evidence="2 4" id="KW-0863">Zinc-finger</keyword>
<proteinExistence type="predicted"/>
<dbReference type="EMBL" id="QPKB01000010">
    <property type="protein sequence ID" value="RWR93455.1"/>
    <property type="molecule type" value="Genomic_DNA"/>
</dbReference>
<name>A0A443PRV5_9MAGN</name>
<dbReference type="Proteomes" id="UP000283530">
    <property type="component" value="Unassembled WGS sequence"/>
</dbReference>
<accession>A0A443PRV5</accession>
<evidence type="ECO:0000313" key="8">
    <source>
        <dbReference type="Proteomes" id="UP000283530"/>
    </source>
</evidence>
<keyword evidence="1" id="KW-0479">Metal-binding</keyword>
<keyword evidence="5" id="KW-1133">Transmembrane helix</keyword>
<dbReference type="GO" id="GO:0008270">
    <property type="term" value="F:zinc ion binding"/>
    <property type="evidence" value="ECO:0007669"/>
    <property type="project" value="UniProtKB-KW"/>
</dbReference>
<evidence type="ECO:0000256" key="3">
    <source>
        <dbReference type="ARBA" id="ARBA00022833"/>
    </source>
</evidence>
<organism evidence="7 8">
    <name type="scientific">Cinnamomum micranthum f. kanehirae</name>
    <dbReference type="NCBI Taxonomy" id="337451"/>
    <lineage>
        <taxon>Eukaryota</taxon>
        <taxon>Viridiplantae</taxon>
        <taxon>Streptophyta</taxon>
        <taxon>Embryophyta</taxon>
        <taxon>Tracheophyta</taxon>
        <taxon>Spermatophyta</taxon>
        <taxon>Magnoliopsida</taxon>
        <taxon>Magnoliidae</taxon>
        <taxon>Laurales</taxon>
        <taxon>Lauraceae</taxon>
        <taxon>Cinnamomum</taxon>
    </lineage>
</organism>
<gene>
    <name evidence="7" type="ORF">CKAN_02270500</name>
</gene>
<evidence type="ECO:0000259" key="6">
    <source>
        <dbReference type="PROSITE" id="PS51999"/>
    </source>
</evidence>
<feature type="transmembrane region" description="Helical" evidence="5">
    <location>
        <begin position="125"/>
        <end position="143"/>
    </location>
</feature>
<keyword evidence="8" id="KW-1185">Reference proteome</keyword>
<keyword evidence="5" id="KW-0472">Membrane</keyword>
<sequence length="151" mass="17645">MSSSNGNSCEWAPKCLYGNGDMILFTSHMQSNPNQKFWRCSNWNNENGCVPFLWKDRASTERISETNSTPMERDDGKEELQGLTVLMEDLKKAIELQNIYLRASIEEKREMNKLSDLQNLYLRKIYRTMIFMSRIICVALAFLSNQTRKLM</sequence>
<keyword evidence="3" id="KW-0862">Zinc</keyword>
<evidence type="ECO:0000256" key="5">
    <source>
        <dbReference type="SAM" id="Phobius"/>
    </source>
</evidence>
<feature type="domain" description="GRF-type" evidence="6">
    <location>
        <begin position="15"/>
        <end position="58"/>
    </location>
</feature>
<evidence type="ECO:0000313" key="7">
    <source>
        <dbReference type="EMBL" id="RWR93455.1"/>
    </source>
</evidence>
<dbReference type="PROSITE" id="PS51999">
    <property type="entry name" value="ZF_GRF"/>
    <property type="match status" value="1"/>
</dbReference>
<evidence type="ECO:0000256" key="4">
    <source>
        <dbReference type="PROSITE-ProRule" id="PRU01343"/>
    </source>
</evidence>
<dbReference type="AlphaFoldDB" id="A0A443PRV5"/>
<dbReference type="InterPro" id="IPR010666">
    <property type="entry name" value="Znf_GRF"/>
</dbReference>
<evidence type="ECO:0000256" key="1">
    <source>
        <dbReference type="ARBA" id="ARBA00022723"/>
    </source>
</evidence>
<protein>
    <recommendedName>
        <fullName evidence="6">GRF-type domain-containing protein</fullName>
    </recommendedName>
</protein>
<comment type="caution">
    <text evidence="7">The sequence shown here is derived from an EMBL/GenBank/DDBJ whole genome shotgun (WGS) entry which is preliminary data.</text>
</comment>